<accession>A0A0L9TW73</accession>
<feature type="region of interest" description="Disordered" evidence="1">
    <location>
        <begin position="1"/>
        <end position="26"/>
    </location>
</feature>
<dbReference type="AlphaFoldDB" id="A0A0L9TW73"/>
<organism evidence="2 3">
    <name type="scientific">Phaseolus angularis</name>
    <name type="common">Azuki bean</name>
    <name type="synonym">Vigna angularis</name>
    <dbReference type="NCBI Taxonomy" id="3914"/>
    <lineage>
        <taxon>Eukaryota</taxon>
        <taxon>Viridiplantae</taxon>
        <taxon>Streptophyta</taxon>
        <taxon>Embryophyta</taxon>
        <taxon>Tracheophyta</taxon>
        <taxon>Spermatophyta</taxon>
        <taxon>Magnoliopsida</taxon>
        <taxon>eudicotyledons</taxon>
        <taxon>Gunneridae</taxon>
        <taxon>Pentapetalae</taxon>
        <taxon>rosids</taxon>
        <taxon>fabids</taxon>
        <taxon>Fabales</taxon>
        <taxon>Fabaceae</taxon>
        <taxon>Papilionoideae</taxon>
        <taxon>50 kb inversion clade</taxon>
        <taxon>NPAAA clade</taxon>
        <taxon>indigoferoid/millettioid clade</taxon>
        <taxon>Phaseoleae</taxon>
        <taxon>Vigna</taxon>
    </lineage>
</organism>
<evidence type="ECO:0000256" key="1">
    <source>
        <dbReference type="SAM" id="MobiDB-lite"/>
    </source>
</evidence>
<sequence>MVEGECEEQGGGMVEGQREEQGGGMTESVVVLEERVKADDVVEGEIQTEFGGGECEQDSERQCKVASTEGERGQCDGMNETVVVSEARVEADDVVEGEIQTGVGGGECEQDSERQCEVAGNEGERGQCDGMTETVVVSEERVEADDVVEGEIETQVGVGEVEEDAWDVRSWTSSGGDDGNDEVNYDCMEGLVDVNVECDLEDEVGDRVEDWFGNVQVDVQSDDSDVDDGMNSDHHRGFDRILHNEPNQYSKLTPKTPGNEERSLLFTKEYLYTMNYRGLTLSPGQNLFNKQLTKRPPSYTNSPIYNGFPPRLAAKGS</sequence>
<name>A0A0L9TW73_PHAAN</name>
<dbReference type="Gramene" id="KOM34731">
    <property type="protein sequence ID" value="KOM34731"/>
    <property type="gene ID" value="LR48_Vigan02g088100"/>
</dbReference>
<evidence type="ECO:0000313" key="2">
    <source>
        <dbReference type="EMBL" id="KOM34731.1"/>
    </source>
</evidence>
<dbReference type="EMBL" id="CM003372">
    <property type="protein sequence ID" value="KOM34731.1"/>
    <property type="molecule type" value="Genomic_DNA"/>
</dbReference>
<gene>
    <name evidence="2" type="ORF">LR48_Vigan02g088100</name>
</gene>
<reference evidence="3" key="1">
    <citation type="journal article" date="2015" name="Proc. Natl. Acad. Sci. U.S.A.">
        <title>Genome sequencing of adzuki bean (Vigna angularis) provides insight into high starch and low fat accumulation and domestication.</title>
        <authorList>
            <person name="Yang K."/>
            <person name="Tian Z."/>
            <person name="Chen C."/>
            <person name="Luo L."/>
            <person name="Zhao B."/>
            <person name="Wang Z."/>
            <person name="Yu L."/>
            <person name="Li Y."/>
            <person name="Sun Y."/>
            <person name="Li W."/>
            <person name="Chen Y."/>
            <person name="Li Y."/>
            <person name="Zhang Y."/>
            <person name="Ai D."/>
            <person name="Zhao J."/>
            <person name="Shang C."/>
            <person name="Ma Y."/>
            <person name="Wu B."/>
            <person name="Wang M."/>
            <person name="Gao L."/>
            <person name="Sun D."/>
            <person name="Zhang P."/>
            <person name="Guo F."/>
            <person name="Wang W."/>
            <person name="Li Y."/>
            <person name="Wang J."/>
            <person name="Varshney R.K."/>
            <person name="Wang J."/>
            <person name="Ling H.Q."/>
            <person name="Wan P."/>
        </authorList>
    </citation>
    <scope>NUCLEOTIDE SEQUENCE</scope>
    <source>
        <strain evidence="3">cv. Jingnong 6</strain>
    </source>
</reference>
<evidence type="ECO:0000313" key="3">
    <source>
        <dbReference type="Proteomes" id="UP000053144"/>
    </source>
</evidence>
<proteinExistence type="predicted"/>
<protein>
    <submittedName>
        <fullName evidence="2">Uncharacterized protein</fullName>
    </submittedName>
</protein>
<dbReference type="Proteomes" id="UP000053144">
    <property type="component" value="Chromosome 2"/>
</dbReference>